<keyword evidence="5 8" id="KW-0805">Transcription regulation</keyword>
<dbReference type="AlphaFoldDB" id="A0A424YB87"/>
<keyword evidence="8" id="KW-0479">Metal-binding</keyword>
<evidence type="ECO:0000313" key="11">
    <source>
        <dbReference type="Proteomes" id="UP000285138"/>
    </source>
</evidence>
<evidence type="ECO:0000256" key="6">
    <source>
        <dbReference type="ARBA" id="ARBA00023125"/>
    </source>
</evidence>
<dbReference type="InterPro" id="IPR055173">
    <property type="entry name" value="NrdR-like_N"/>
</dbReference>
<evidence type="ECO:0000256" key="5">
    <source>
        <dbReference type="ARBA" id="ARBA00023015"/>
    </source>
</evidence>
<dbReference type="HAMAP" id="MF_00440">
    <property type="entry name" value="NrdR"/>
    <property type="match status" value="1"/>
</dbReference>
<dbReference type="Proteomes" id="UP000285138">
    <property type="component" value="Unassembled WGS sequence"/>
</dbReference>
<organism evidence="10 11">
    <name type="scientific">Candidatus Syntrophonatronum acetioxidans</name>
    <dbReference type="NCBI Taxonomy" id="1795816"/>
    <lineage>
        <taxon>Bacteria</taxon>
        <taxon>Bacillati</taxon>
        <taxon>Bacillota</taxon>
        <taxon>Clostridia</taxon>
        <taxon>Eubacteriales</taxon>
        <taxon>Syntrophomonadaceae</taxon>
        <taxon>Candidatus Syntrophonatronum</taxon>
    </lineage>
</organism>
<reference evidence="10 11" key="1">
    <citation type="submission" date="2018-08" db="EMBL/GenBank/DDBJ databases">
        <title>The metabolism and importance of syntrophic acetate oxidation coupled to methane or sulfide production in haloalkaline environments.</title>
        <authorList>
            <person name="Timmers P.H.A."/>
            <person name="Vavourakis C.D."/>
            <person name="Sorokin D.Y."/>
            <person name="Sinninghe Damste J.S."/>
            <person name="Muyzer G."/>
            <person name="Stams A.J.M."/>
            <person name="Plugge C.M."/>
        </authorList>
    </citation>
    <scope>NUCLEOTIDE SEQUENCE [LARGE SCALE GENOMIC DNA]</scope>
    <source>
        <strain evidence="10">MSAO_Bac1</strain>
    </source>
</reference>
<keyword evidence="4 8" id="KW-0067">ATP-binding</keyword>
<evidence type="ECO:0000313" key="10">
    <source>
        <dbReference type="EMBL" id="RQD74126.1"/>
    </source>
</evidence>
<dbReference type="PANTHER" id="PTHR30455">
    <property type="entry name" value="TRANSCRIPTIONAL REPRESSOR NRDR"/>
    <property type="match status" value="1"/>
</dbReference>
<evidence type="ECO:0000256" key="2">
    <source>
        <dbReference type="ARBA" id="ARBA00022741"/>
    </source>
</evidence>
<dbReference type="InterPro" id="IPR003796">
    <property type="entry name" value="RNR_NrdR-like"/>
</dbReference>
<keyword evidence="2 8" id="KW-0547">Nucleotide-binding</keyword>
<keyword evidence="7 8" id="KW-0804">Transcription</keyword>
<comment type="cofactor">
    <cofactor evidence="8">
        <name>Zn(2+)</name>
        <dbReference type="ChEBI" id="CHEBI:29105"/>
    </cofactor>
    <text evidence="8">Binds 1 zinc ion.</text>
</comment>
<feature type="zinc finger region" evidence="8">
    <location>
        <begin position="3"/>
        <end position="34"/>
    </location>
</feature>
<dbReference type="GO" id="GO:0003677">
    <property type="term" value="F:DNA binding"/>
    <property type="evidence" value="ECO:0007669"/>
    <property type="project" value="UniProtKB-KW"/>
</dbReference>
<evidence type="ECO:0000256" key="8">
    <source>
        <dbReference type="HAMAP-Rule" id="MF_00440"/>
    </source>
</evidence>
<evidence type="ECO:0000256" key="4">
    <source>
        <dbReference type="ARBA" id="ARBA00022840"/>
    </source>
</evidence>
<feature type="domain" description="ATP-cone" evidence="9">
    <location>
        <begin position="49"/>
        <end position="139"/>
    </location>
</feature>
<accession>A0A424YB87</accession>
<name>A0A424YB87_9FIRM</name>
<dbReference type="EMBL" id="QZAA01000216">
    <property type="protein sequence ID" value="RQD74126.1"/>
    <property type="molecule type" value="Genomic_DNA"/>
</dbReference>
<dbReference type="PANTHER" id="PTHR30455:SF2">
    <property type="entry name" value="TRANSCRIPTIONAL REPRESSOR NRDR"/>
    <property type="match status" value="1"/>
</dbReference>
<keyword evidence="3 8" id="KW-0862">Zinc</keyword>
<keyword evidence="1 8" id="KW-0678">Repressor</keyword>
<evidence type="ECO:0000256" key="7">
    <source>
        <dbReference type="ARBA" id="ARBA00023163"/>
    </source>
</evidence>
<sequence length="158" mass="18389">MKCPYCGFQESRVVDSRSAEEGAAIRRRRECSGCSRRFTTYEKVDRVPLVVIKSDGRREFFDRDKIIKGLLTAGVKREIALKTFEDLVDDVERELLNSFVKEVKSSQLGKMVLERLKDIDEVAYVRFASVYRKFKGIDSFKEELDNYRKTRKTSPGEK</sequence>
<proteinExistence type="inferred from homology"/>
<keyword evidence="8" id="KW-0863">Zinc-finger</keyword>
<dbReference type="InterPro" id="IPR005144">
    <property type="entry name" value="ATP-cone_dom"/>
</dbReference>
<dbReference type="GO" id="GO:0008270">
    <property type="term" value="F:zinc ion binding"/>
    <property type="evidence" value="ECO:0007669"/>
    <property type="project" value="UniProtKB-UniRule"/>
</dbReference>
<evidence type="ECO:0000259" key="9">
    <source>
        <dbReference type="PROSITE" id="PS51161"/>
    </source>
</evidence>
<dbReference type="Pfam" id="PF22811">
    <property type="entry name" value="Zn_ribbon_NrdR"/>
    <property type="match status" value="1"/>
</dbReference>
<comment type="function">
    <text evidence="8">Negatively regulates transcription of bacterial ribonucleotide reductase nrd genes and operons by binding to NrdR-boxes.</text>
</comment>
<gene>
    <name evidence="8 10" type="primary">nrdR</name>
    <name evidence="10" type="ORF">D5R97_08280</name>
</gene>
<dbReference type="Pfam" id="PF03477">
    <property type="entry name" value="ATP-cone"/>
    <property type="match status" value="1"/>
</dbReference>
<protein>
    <recommendedName>
        <fullName evidence="8">Transcriptional repressor NrdR</fullName>
    </recommendedName>
</protein>
<evidence type="ECO:0000256" key="1">
    <source>
        <dbReference type="ARBA" id="ARBA00022491"/>
    </source>
</evidence>
<comment type="caution">
    <text evidence="10">The sequence shown here is derived from an EMBL/GenBank/DDBJ whole genome shotgun (WGS) entry which is preliminary data.</text>
</comment>
<dbReference type="GO" id="GO:0005524">
    <property type="term" value="F:ATP binding"/>
    <property type="evidence" value="ECO:0007669"/>
    <property type="project" value="UniProtKB-UniRule"/>
</dbReference>
<dbReference type="PROSITE" id="PS51161">
    <property type="entry name" value="ATP_CONE"/>
    <property type="match status" value="1"/>
</dbReference>
<comment type="similarity">
    <text evidence="8">Belongs to the NrdR family.</text>
</comment>
<keyword evidence="6 8" id="KW-0238">DNA-binding</keyword>
<dbReference type="NCBIfam" id="TIGR00244">
    <property type="entry name" value="transcriptional regulator NrdR"/>
    <property type="match status" value="1"/>
</dbReference>
<dbReference type="GO" id="GO:0045892">
    <property type="term" value="P:negative regulation of DNA-templated transcription"/>
    <property type="evidence" value="ECO:0007669"/>
    <property type="project" value="UniProtKB-UniRule"/>
</dbReference>
<evidence type="ECO:0000256" key="3">
    <source>
        <dbReference type="ARBA" id="ARBA00022833"/>
    </source>
</evidence>